<proteinExistence type="predicted"/>
<dbReference type="EMBL" id="LRBG01000038">
    <property type="protein sequence ID" value="KXU83583.1"/>
    <property type="molecule type" value="Genomic_DNA"/>
</dbReference>
<keyword evidence="3" id="KW-1185">Reference proteome</keyword>
<sequence>MLSSRYPKMYQLFGAYLNQDFDLWGDTIPEIVSCYKRDCPRESHLEMIHEINSFMSEHPDDLDSAFEKDYGQDFDPELWGYTTASFLDELKRLLSE</sequence>
<accession>A0A149PEX5</accession>
<gene>
    <name evidence="2" type="ORF">CI15_30835</name>
</gene>
<dbReference type="InterPro" id="IPR041129">
    <property type="entry name" value="CdiI_2"/>
</dbReference>
<dbReference type="STRING" id="1399968.CI15_30835"/>
<dbReference type="Pfam" id="PF18593">
    <property type="entry name" value="CdiI_2"/>
    <property type="match status" value="1"/>
</dbReference>
<name>A0A149PEX5_9BURK</name>
<organism evidence="2 3">
    <name type="scientific">Paraburkholderia monticola</name>
    <dbReference type="NCBI Taxonomy" id="1399968"/>
    <lineage>
        <taxon>Bacteria</taxon>
        <taxon>Pseudomonadati</taxon>
        <taxon>Pseudomonadota</taxon>
        <taxon>Betaproteobacteria</taxon>
        <taxon>Burkholderiales</taxon>
        <taxon>Burkholderiaceae</taxon>
        <taxon>Paraburkholderia</taxon>
    </lineage>
</organism>
<feature type="domain" description="CdiI immunity protein" evidence="1">
    <location>
        <begin position="5"/>
        <end position="93"/>
    </location>
</feature>
<dbReference type="AlphaFoldDB" id="A0A149PEX5"/>
<dbReference type="Proteomes" id="UP000075613">
    <property type="component" value="Unassembled WGS sequence"/>
</dbReference>
<reference evidence="2 3" key="1">
    <citation type="journal article" date="2015" name="Int. J. Syst. Evol. Microbiol.">
        <title>Burkholderia monticola sp. nov., isolated from mountain soil.</title>
        <authorList>
            <person name="Baek I."/>
            <person name="Seo B."/>
            <person name="Lee I."/>
            <person name="Yi H."/>
            <person name="Chun J."/>
        </authorList>
    </citation>
    <scope>NUCLEOTIDE SEQUENCE [LARGE SCALE GENOMIC DNA]</scope>
    <source>
        <strain evidence="2 3">JC2948</strain>
    </source>
</reference>
<evidence type="ECO:0000259" key="1">
    <source>
        <dbReference type="Pfam" id="PF18593"/>
    </source>
</evidence>
<evidence type="ECO:0000313" key="2">
    <source>
        <dbReference type="EMBL" id="KXU83583.1"/>
    </source>
</evidence>
<dbReference type="RefSeq" id="WP_062136317.1">
    <property type="nucleotide sequence ID" value="NZ_LRBG01000038.1"/>
</dbReference>
<evidence type="ECO:0000313" key="3">
    <source>
        <dbReference type="Proteomes" id="UP000075613"/>
    </source>
</evidence>
<protein>
    <recommendedName>
        <fullName evidence="1">CdiI immunity protein domain-containing protein</fullName>
    </recommendedName>
</protein>
<comment type="caution">
    <text evidence="2">The sequence shown here is derived from an EMBL/GenBank/DDBJ whole genome shotgun (WGS) entry which is preliminary data.</text>
</comment>